<gene>
    <name evidence="1" type="ORF">Ljor_0841</name>
</gene>
<proteinExistence type="predicted"/>
<sequence length="110" mass="12120">MARNKFELLKGLQVAVAHGGNAQLGNLKNITREYRALHNQIVENIWKLTLELQRSNSTDGNLTDELAQLQNTLQECNSEAKLKALLAKVNAIETELFGSSKVGGNSPYVL</sequence>
<protein>
    <recommendedName>
        <fullName evidence="3">Coiled-coil protein</fullName>
    </recommendedName>
</protein>
<evidence type="ECO:0008006" key="3">
    <source>
        <dbReference type="Google" id="ProtNLM"/>
    </source>
</evidence>
<evidence type="ECO:0000313" key="2">
    <source>
        <dbReference type="Proteomes" id="UP000055035"/>
    </source>
</evidence>
<keyword evidence="2" id="KW-1185">Reference proteome</keyword>
<evidence type="ECO:0000313" key="1">
    <source>
        <dbReference type="EMBL" id="KTD16535.1"/>
    </source>
</evidence>
<name>A0A0W0V8S3_9GAMM</name>
<reference evidence="1 2" key="1">
    <citation type="submission" date="2015-11" db="EMBL/GenBank/DDBJ databases">
        <title>Genomic analysis of 38 Legionella species identifies large and diverse effector repertoires.</title>
        <authorList>
            <person name="Burstein D."/>
            <person name="Amaro F."/>
            <person name="Zusman T."/>
            <person name="Lifshitz Z."/>
            <person name="Cohen O."/>
            <person name="Gilbert J.A."/>
            <person name="Pupko T."/>
            <person name="Shuman H.A."/>
            <person name="Segal G."/>
        </authorList>
    </citation>
    <scope>NUCLEOTIDE SEQUENCE [LARGE SCALE GENOMIC DNA]</scope>
    <source>
        <strain evidence="1 2">BL-540</strain>
    </source>
</reference>
<organism evidence="1 2">
    <name type="scientific">Legionella jordanis</name>
    <dbReference type="NCBI Taxonomy" id="456"/>
    <lineage>
        <taxon>Bacteria</taxon>
        <taxon>Pseudomonadati</taxon>
        <taxon>Pseudomonadota</taxon>
        <taxon>Gammaproteobacteria</taxon>
        <taxon>Legionellales</taxon>
        <taxon>Legionellaceae</taxon>
        <taxon>Legionella</taxon>
    </lineage>
</organism>
<comment type="caution">
    <text evidence="1">The sequence shown here is derived from an EMBL/GenBank/DDBJ whole genome shotgun (WGS) entry which is preliminary data.</text>
</comment>
<accession>A0A0W0V8S3</accession>
<dbReference type="PATRIC" id="fig|456.5.peg.895"/>
<dbReference type="RefSeq" id="WP_058470379.1">
    <property type="nucleotide sequence ID" value="NZ_CAAAIC010000002.1"/>
</dbReference>
<dbReference type="Proteomes" id="UP000055035">
    <property type="component" value="Unassembled WGS sequence"/>
</dbReference>
<dbReference type="AlphaFoldDB" id="A0A0W0V8S3"/>
<dbReference type="EMBL" id="LNYJ01000011">
    <property type="protein sequence ID" value="KTD16535.1"/>
    <property type="molecule type" value="Genomic_DNA"/>
</dbReference>